<dbReference type="PRINTS" id="PR00412">
    <property type="entry name" value="EPOXHYDRLASE"/>
</dbReference>
<dbReference type="Pfam" id="PF00561">
    <property type="entry name" value="Abhydrolase_1"/>
    <property type="match status" value="1"/>
</dbReference>
<dbReference type="GO" id="GO:0046464">
    <property type="term" value="P:acylglycerol catabolic process"/>
    <property type="evidence" value="ECO:0007669"/>
    <property type="project" value="TreeGrafter"/>
</dbReference>
<name>A0A8H5CRN4_9AGAR</name>
<dbReference type="Proteomes" id="UP000559256">
    <property type="component" value="Unassembled WGS sequence"/>
</dbReference>
<dbReference type="InterPro" id="IPR050266">
    <property type="entry name" value="AB_hydrolase_sf"/>
</dbReference>
<accession>A0A8H5CRN4</accession>
<dbReference type="PANTHER" id="PTHR43798:SF33">
    <property type="entry name" value="HYDROLASE, PUTATIVE (AFU_ORTHOLOGUE AFUA_2G14860)-RELATED"/>
    <property type="match status" value="1"/>
</dbReference>
<dbReference type="InterPro" id="IPR000639">
    <property type="entry name" value="Epox_hydrolase-like"/>
</dbReference>
<dbReference type="InterPro" id="IPR029058">
    <property type="entry name" value="AB_hydrolase_fold"/>
</dbReference>
<dbReference type="GO" id="GO:0047372">
    <property type="term" value="F:monoacylglycerol lipase activity"/>
    <property type="evidence" value="ECO:0007669"/>
    <property type="project" value="TreeGrafter"/>
</dbReference>
<organism evidence="2 3">
    <name type="scientific">Tetrapyrgos nigripes</name>
    <dbReference type="NCBI Taxonomy" id="182062"/>
    <lineage>
        <taxon>Eukaryota</taxon>
        <taxon>Fungi</taxon>
        <taxon>Dikarya</taxon>
        <taxon>Basidiomycota</taxon>
        <taxon>Agaricomycotina</taxon>
        <taxon>Agaricomycetes</taxon>
        <taxon>Agaricomycetidae</taxon>
        <taxon>Agaricales</taxon>
        <taxon>Marasmiineae</taxon>
        <taxon>Marasmiaceae</taxon>
        <taxon>Tetrapyrgos</taxon>
    </lineage>
</organism>
<gene>
    <name evidence="2" type="ORF">D9758_013481</name>
</gene>
<dbReference type="AlphaFoldDB" id="A0A8H5CRN4"/>
<proteinExistence type="predicted"/>
<comment type="caution">
    <text evidence="2">The sequence shown here is derived from an EMBL/GenBank/DDBJ whole genome shotgun (WGS) entry which is preliminary data.</text>
</comment>
<dbReference type="GO" id="GO:0016020">
    <property type="term" value="C:membrane"/>
    <property type="evidence" value="ECO:0007669"/>
    <property type="project" value="TreeGrafter"/>
</dbReference>
<protein>
    <recommendedName>
        <fullName evidence="1">AB hydrolase-1 domain-containing protein</fullName>
    </recommendedName>
</protein>
<dbReference type="InterPro" id="IPR000073">
    <property type="entry name" value="AB_hydrolase_1"/>
</dbReference>
<reference evidence="2 3" key="1">
    <citation type="journal article" date="2020" name="ISME J.">
        <title>Uncovering the hidden diversity of litter-decomposition mechanisms in mushroom-forming fungi.</title>
        <authorList>
            <person name="Floudas D."/>
            <person name="Bentzer J."/>
            <person name="Ahren D."/>
            <person name="Johansson T."/>
            <person name="Persson P."/>
            <person name="Tunlid A."/>
        </authorList>
    </citation>
    <scope>NUCLEOTIDE SEQUENCE [LARGE SCALE GENOMIC DNA]</scope>
    <source>
        <strain evidence="2 3">CBS 291.85</strain>
    </source>
</reference>
<dbReference type="SUPFAM" id="SSF53474">
    <property type="entry name" value="alpha/beta-Hydrolases"/>
    <property type="match status" value="1"/>
</dbReference>
<dbReference type="Gene3D" id="3.40.50.1820">
    <property type="entry name" value="alpha/beta hydrolase"/>
    <property type="match status" value="1"/>
</dbReference>
<evidence type="ECO:0000313" key="2">
    <source>
        <dbReference type="EMBL" id="KAF5346605.1"/>
    </source>
</evidence>
<feature type="domain" description="AB hydrolase-1" evidence="1">
    <location>
        <begin position="35"/>
        <end position="131"/>
    </location>
</feature>
<sequence>MDTLSPFNPSLFKDLNVSRGLEYHYYAAPADTGKPTLLFLHGFPSSFYDWHHQVSFFQDKGYGLIVPDMLGYGGTVKLLDLEAYASSLISKDIVNILDTERIDQVTVVGHDWGSKIAACLVDYFPECFHAFGFLDVGYIAPIIFAALFNDTMAAVSKYFTFILLN</sequence>
<evidence type="ECO:0000259" key="1">
    <source>
        <dbReference type="Pfam" id="PF00561"/>
    </source>
</evidence>
<evidence type="ECO:0000313" key="3">
    <source>
        <dbReference type="Proteomes" id="UP000559256"/>
    </source>
</evidence>
<keyword evidence="3" id="KW-1185">Reference proteome</keyword>
<dbReference type="EMBL" id="JAACJM010000101">
    <property type="protein sequence ID" value="KAF5346605.1"/>
    <property type="molecule type" value="Genomic_DNA"/>
</dbReference>
<dbReference type="PANTHER" id="PTHR43798">
    <property type="entry name" value="MONOACYLGLYCEROL LIPASE"/>
    <property type="match status" value="1"/>
</dbReference>
<dbReference type="OrthoDB" id="408373at2759"/>